<keyword evidence="3" id="KW-1185">Reference proteome</keyword>
<dbReference type="EMBL" id="JBEPLI010000001">
    <property type="protein sequence ID" value="MET3589237.1"/>
    <property type="molecule type" value="Genomic_DNA"/>
</dbReference>
<organism evidence="2 3">
    <name type="scientific">Bartonella silvatica</name>
    <dbReference type="NCBI Taxonomy" id="357760"/>
    <lineage>
        <taxon>Bacteria</taxon>
        <taxon>Pseudomonadati</taxon>
        <taxon>Pseudomonadota</taxon>
        <taxon>Alphaproteobacteria</taxon>
        <taxon>Hyphomicrobiales</taxon>
        <taxon>Bartonellaceae</taxon>
        <taxon>Bartonella</taxon>
    </lineage>
</organism>
<evidence type="ECO:0000256" key="1">
    <source>
        <dbReference type="SAM" id="Phobius"/>
    </source>
</evidence>
<keyword evidence="1" id="KW-0812">Transmembrane</keyword>
<proteinExistence type="predicted"/>
<evidence type="ECO:0000313" key="3">
    <source>
        <dbReference type="Proteomes" id="UP001549086"/>
    </source>
</evidence>
<sequence length="68" mass="8032">MIHFTGMNIRRQMAYGKNFTGEFILALCYYFIQFIFIDEISSFSGRIGSYSRDEVILSLLYLFYLGCF</sequence>
<protein>
    <submittedName>
        <fullName evidence="2">Uncharacterized protein</fullName>
    </submittedName>
</protein>
<feature type="transmembrane region" description="Helical" evidence="1">
    <location>
        <begin position="20"/>
        <end position="37"/>
    </location>
</feature>
<keyword evidence="1" id="KW-1133">Transmembrane helix</keyword>
<gene>
    <name evidence="2" type="ORF">ABID23_000307</name>
</gene>
<evidence type="ECO:0000313" key="2">
    <source>
        <dbReference type="EMBL" id="MET3589237.1"/>
    </source>
</evidence>
<dbReference type="Proteomes" id="UP001549086">
    <property type="component" value="Unassembled WGS sequence"/>
</dbReference>
<dbReference type="RefSeq" id="WP_354188600.1">
    <property type="nucleotide sequence ID" value="NZ_JBEPLI010000001.1"/>
</dbReference>
<comment type="caution">
    <text evidence="2">The sequence shown here is derived from an EMBL/GenBank/DDBJ whole genome shotgun (WGS) entry which is preliminary data.</text>
</comment>
<name>A0ABV2HGD0_9HYPH</name>
<keyword evidence="1" id="KW-0472">Membrane</keyword>
<reference evidence="2 3" key="1">
    <citation type="submission" date="2024-06" db="EMBL/GenBank/DDBJ databases">
        <title>Genomic Encyclopedia of Type Strains, Phase IV (KMG-IV): sequencing the most valuable type-strain genomes for metagenomic binning, comparative biology and taxonomic classification.</title>
        <authorList>
            <person name="Goeker M."/>
        </authorList>
    </citation>
    <scope>NUCLEOTIDE SEQUENCE [LARGE SCALE GENOMIC DNA]</scope>
    <source>
        <strain evidence="2 3">DSM 23649</strain>
    </source>
</reference>
<accession>A0ABV2HGD0</accession>